<evidence type="ECO:0000256" key="1">
    <source>
        <dbReference type="SAM" id="Phobius"/>
    </source>
</evidence>
<dbReference type="RefSeq" id="WP_016483515.1">
    <property type="nucleotide sequence ID" value="NC_021487.1"/>
</dbReference>
<reference evidence="4" key="1">
    <citation type="submission" date="2013-03" db="EMBL/GenBank/DDBJ databases">
        <title>Genome sequence of Chthonomonas calidirosea, the first sequenced genome from the Armatimonadetes phylum (formally candidate division OP10).</title>
        <authorList>
            <person name="Lee K.C.Y."/>
            <person name="Morgan X.C."/>
            <person name="Dunfield P.F."/>
            <person name="Tamas I."/>
            <person name="Houghton K.M."/>
            <person name="Vyssotski M."/>
            <person name="Ryan J.L.J."/>
            <person name="Lagutin K."/>
            <person name="McDonald I.R."/>
            <person name="Stott M.B."/>
        </authorList>
    </citation>
    <scope>NUCLEOTIDE SEQUENCE [LARGE SCALE GENOMIC DNA]</scope>
    <source>
        <strain evidence="4">DSM 23976 / ICMP 18418 / T49</strain>
    </source>
</reference>
<proteinExistence type="predicted"/>
<keyword evidence="3" id="KW-0862">Zinc</keyword>
<keyword evidence="3" id="KW-0863">Zinc-finger</keyword>
<protein>
    <submittedName>
        <fullName evidence="3">Putative zinc-finger</fullName>
    </submittedName>
</protein>
<organism evidence="3 4">
    <name type="scientific">Chthonomonas calidirosea (strain DSM 23976 / ICMP 18418 / T49)</name>
    <dbReference type="NCBI Taxonomy" id="1303518"/>
    <lineage>
        <taxon>Bacteria</taxon>
        <taxon>Bacillati</taxon>
        <taxon>Armatimonadota</taxon>
        <taxon>Chthonomonadia</taxon>
        <taxon>Chthonomonadales</taxon>
        <taxon>Chthonomonadaceae</taxon>
        <taxon>Chthonomonas</taxon>
    </lineage>
</organism>
<dbReference type="Pfam" id="PF13490">
    <property type="entry name" value="zf-HC2"/>
    <property type="match status" value="1"/>
</dbReference>
<dbReference type="STRING" id="454171.CP488_01906"/>
<sequence length="268" mass="30222">MKGSCGEMHDLLAAYVDGALPEDLHEQVKKHLEVCSSCYEESKGLAEIRQHLRALRVHQRHIEPAPHVWREAQRVWRRRERLERARFAWRPALAFSMLLLAIFSFVWARLNSPDIFPVRAALQDFEQVERTVVQPAFAQPNPDRAAVWLRDRLHANVPPINLSLSRGELLGADVVSLDGVAAARLLYRTPHGLVGIYIVPHHGRFGSSLSTLALNRRRFYTMSPPKGPVLYAWSRDGTGYALLVDRHSVPRDTLLNAAQATDPPGSTP</sequence>
<dbReference type="AlphaFoldDB" id="S0EZQ7"/>
<dbReference type="GO" id="GO:0008270">
    <property type="term" value="F:zinc ion binding"/>
    <property type="evidence" value="ECO:0007669"/>
    <property type="project" value="UniProtKB-KW"/>
</dbReference>
<dbReference type="eggNOG" id="COG5662">
    <property type="taxonomic scope" value="Bacteria"/>
</dbReference>
<keyword evidence="1" id="KW-1133">Transmembrane helix</keyword>
<keyword evidence="3" id="KW-0479">Metal-binding</keyword>
<evidence type="ECO:0000259" key="2">
    <source>
        <dbReference type="Pfam" id="PF13490"/>
    </source>
</evidence>
<keyword evidence="4" id="KW-1185">Reference proteome</keyword>
<dbReference type="PATRIC" id="fig|1303518.3.peg.2270"/>
<dbReference type="InterPro" id="IPR041916">
    <property type="entry name" value="Anti_sigma_zinc_sf"/>
</dbReference>
<dbReference type="InterPro" id="IPR027383">
    <property type="entry name" value="Znf_put"/>
</dbReference>
<keyword evidence="1" id="KW-0812">Transmembrane</keyword>
<accession>S0EZQ7</accession>
<feature type="transmembrane region" description="Helical" evidence="1">
    <location>
        <begin position="87"/>
        <end position="108"/>
    </location>
</feature>
<dbReference type="KEGG" id="ccz:CCALI_02187"/>
<dbReference type="EMBL" id="HF951689">
    <property type="protein sequence ID" value="CCW35994.1"/>
    <property type="molecule type" value="Genomic_DNA"/>
</dbReference>
<name>S0EZQ7_CHTCT</name>
<gene>
    <name evidence="3" type="ORF">CCALI_02187</name>
</gene>
<keyword evidence="1" id="KW-0472">Membrane</keyword>
<feature type="domain" description="Putative zinc-finger" evidence="2">
    <location>
        <begin position="5"/>
        <end position="38"/>
    </location>
</feature>
<dbReference type="Gene3D" id="1.10.10.1320">
    <property type="entry name" value="Anti-sigma factor, zinc-finger domain"/>
    <property type="match status" value="1"/>
</dbReference>
<dbReference type="HOGENOM" id="CLU_1037066_0_0_0"/>
<evidence type="ECO:0000313" key="3">
    <source>
        <dbReference type="EMBL" id="CCW35994.1"/>
    </source>
</evidence>
<evidence type="ECO:0000313" key="4">
    <source>
        <dbReference type="Proteomes" id="UP000014227"/>
    </source>
</evidence>
<dbReference type="InParanoid" id="S0EZQ7"/>
<dbReference type="Proteomes" id="UP000014227">
    <property type="component" value="Chromosome I"/>
</dbReference>